<accession>A0ACB7VHB0</accession>
<proteinExistence type="predicted"/>
<gene>
    <name evidence="1" type="ORF">IHE45_08G010700</name>
</gene>
<organism evidence="1 2">
    <name type="scientific">Dioscorea alata</name>
    <name type="common">Purple yam</name>
    <dbReference type="NCBI Taxonomy" id="55571"/>
    <lineage>
        <taxon>Eukaryota</taxon>
        <taxon>Viridiplantae</taxon>
        <taxon>Streptophyta</taxon>
        <taxon>Embryophyta</taxon>
        <taxon>Tracheophyta</taxon>
        <taxon>Spermatophyta</taxon>
        <taxon>Magnoliopsida</taxon>
        <taxon>Liliopsida</taxon>
        <taxon>Dioscoreales</taxon>
        <taxon>Dioscoreaceae</taxon>
        <taxon>Dioscorea</taxon>
    </lineage>
</organism>
<keyword evidence="2" id="KW-1185">Reference proteome</keyword>
<evidence type="ECO:0000313" key="1">
    <source>
        <dbReference type="EMBL" id="KAH7673489.1"/>
    </source>
</evidence>
<dbReference type="EMBL" id="CM037018">
    <property type="protein sequence ID" value="KAH7673489.1"/>
    <property type="molecule type" value="Genomic_DNA"/>
</dbReference>
<dbReference type="Proteomes" id="UP000827976">
    <property type="component" value="Chromosome 8"/>
</dbReference>
<reference evidence="2" key="1">
    <citation type="journal article" date="2022" name="Nat. Commun.">
        <title>Chromosome evolution and the genetic basis of agronomically important traits in greater yam.</title>
        <authorList>
            <person name="Bredeson J.V."/>
            <person name="Lyons J.B."/>
            <person name="Oniyinde I.O."/>
            <person name="Okereke N.R."/>
            <person name="Kolade O."/>
            <person name="Nnabue I."/>
            <person name="Nwadili C.O."/>
            <person name="Hribova E."/>
            <person name="Parker M."/>
            <person name="Nwogha J."/>
            <person name="Shu S."/>
            <person name="Carlson J."/>
            <person name="Kariba R."/>
            <person name="Muthemba S."/>
            <person name="Knop K."/>
            <person name="Barton G.J."/>
            <person name="Sherwood A.V."/>
            <person name="Lopez-Montes A."/>
            <person name="Asiedu R."/>
            <person name="Jamnadass R."/>
            <person name="Muchugi A."/>
            <person name="Goodstein D."/>
            <person name="Egesi C.N."/>
            <person name="Featherston J."/>
            <person name="Asfaw A."/>
            <person name="Simpson G.G."/>
            <person name="Dolezel J."/>
            <person name="Hendre P.S."/>
            <person name="Van Deynze A."/>
            <person name="Kumar P.L."/>
            <person name="Obidiegwu J.E."/>
            <person name="Bhattacharjee R."/>
            <person name="Rokhsar D.S."/>
        </authorList>
    </citation>
    <scope>NUCLEOTIDE SEQUENCE [LARGE SCALE GENOMIC DNA]</scope>
    <source>
        <strain evidence="2">cv. TDa95/00328</strain>
    </source>
</reference>
<evidence type="ECO:0000313" key="2">
    <source>
        <dbReference type="Proteomes" id="UP000827976"/>
    </source>
</evidence>
<name>A0ACB7VHB0_DIOAL</name>
<protein>
    <submittedName>
        <fullName evidence="1">Myc-type basic helix-loop-helix (BHLH) domain-containing protein</fullName>
    </submittedName>
</protein>
<sequence length="417" mass="46331">MMRIQTICSHLSSSFAGEQMPIAAAIPRALLPLSRRQLSPSFASRPRFSSPTPFYLLALAPKPPRFPFLVASAAASFDDLGAEGESQLRSSKKAILSNLIQEIEPLDVTLIQKDVPPNTIDAMKRTISSMLGLLPSDQFGVLVEAFWDPLFKLLVSSMMTGYTLRNAEYRLCLERNLGVCEELPDSQRPESAGDDDQITSPDGTLTTIKISGEHELLCNSGKNEEESVCSSVGVEGFEEMTPEAQEYILYMQSRLSSMEKELHDIKRKNAALQMQHFVGEEENELLEYLRSLQPEKVVELSEPTCPGLQDSINSVAHGLLATLSPKIHTKAPLQSENTTSSSTLNIGKDDCPELVENTSLQFQPLISISRDYLARLLFWCMLLGHYLRGLEYRLELMQILRISGNVELISQDSDCVS</sequence>
<comment type="caution">
    <text evidence="1">The sequence shown here is derived from an EMBL/GenBank/DDBJ whole genome shotgun (WGS) entry which is preliminary data.</text>
</comment>